<name>A0A9X0U482_9BACT</name>
<reference evidence="1 2" key="1">
    <citation type="submission" date="2020-08" db="EMBL/GenBank/DDBJ databases">
        <title>Genomic Encyclopedia of Type Strains, Phase IV (KMG-V): Genome sequencing to study the core and pangenomes of soil and plant-associated prokaryotes.</title>
        <authorList>
            <person name="Whitman W."/>
        </authorList>
    </citation>
    <scope>NUCLEOTIDE SEQUENCE [LARGE SCALE GENOMIC DNA]</scope>
    <source>
        <strain evidence="1 2">X5P2</strain>
    </source>
</reference>
<comment type="caution">
    <text evidence="1">The sequence shown here is derived from an EMBL/GenBank/DDBJ whole genome shotgun (WGS) entry which is preliminary data.</text>
</comment>
<keyword evidence="2" id="KW-1185">Reference proteome</keyword>
<protein>
    <submittedName>
        <fullName evidence="1">Uncharacterized protein</fullName>
    </submittedName>
</protein>
<dbReference type="Proteomes" id="UP000535182">
    <property type="component" value="Unassembled WGS sequence"/>
</dbReference>
<accession>A0A9X0U482</accession>
<gene>
    <name evidence="1" type="ORF">HDF14_002829</name>
</gene>
<dbReference type="AlphaFoldDB" id="A0A9X0U482"/>
<organism evidence="1 2">
    <name type="scientific">Tunturiibacter gelidiferens</name>
    <dbReference type="NCBI Taxonomy" id="3069689"/>
    <lineage>
        <taxon>Bacteria</taxon>
        <taxon>Pseudomonadati</taxon>
        <taxon>Acidobacteriota</taxon>
        <taxon>Terriglobia</taxon>
        <taxon>Terriglobales</taxon>
        <taxon>Acidobacteriaceae</taxon>
        <taxon>Tunturiibacter</taxon>
    </lineage>
</organism>
<evidence type="ECO:0000313" key="1">
    <source>
        <dbReference type="EMBL" id="MBB5329211.1"/>
    </source>
</evidence>
<proteinExistence type="predicted"/>
<sequence length="78" mass="8470">MAAEDVAAAVGQIAMGAPVNGIIEVAGPEQFRLNEFVLQARLAKLGFSFLTHRTEERLRKSNLKSAKLVICVAWLVFG</sequence>
<dbReference type="EMBL" id="JACHEB010000006">
    <property type="protein sequence ID" value="MBB5329211.1"/>
    <property type="molecule type" value="Genomic_DNA"/>
</dbReference>
<evidence type="ECO:0000313" key="2">
    <source>
        <dbReference type="Proteomes" id="UP000535182"/>
    </source>
</evidence>
<dbReference type="RefSeq" id="WP_183977525.1">
    <property type="nucleotide sequence ID" value="NZ_JACHEB010000006.1"/>
</dbReference>